<dbReference type="Pfam" id="PF02706">
    <property type="entry name" value="Wzz"/>
    <property type="match status" value="1"/>
</dbReference>
<feature type="domain" description="Polysaccharide chain length determinant N-terminal" evidence="7">
    <location>
        <begin position="18"/>
        <end position="100"/>
    </location>
</feature>
<gene>
    <name evidence="8" type="ORF">OC929_07525</name>
</gene>
<dbReference type="Gene3D" id="3.30.1890.10">
    <property type="entry name" value="FepE-like"/>
    <property type="match status" value="1"/>
</dbReference>
<evidence type="ECO:0000313" key="9">
    <source>
        <dbReference type="Proteomes" id="UP001139994"/>
    </source>
</evidence>
<dbReference type="PANTHER" id="PTHR32309:SF13">
    <property type="entry name" value="FERRIC ENTEROBACTIN TRANSPORT PROTEIN FEPE"/>
    <property type="match status" value="1"/>
</dbReference>
<dbReference type="RefSeq" id="WP_050704613.1">
    <property type="nucleotide sequence ID" value="NZ_JAOSLA010000007.1"/>
</dbReference>
<evidence type="ECO:0000256" key="4">
    <source>
        <dbReference type="ARBA" id="ARBA00022989"/>
    </source>
</evidence>
<dbReference type="Proteomes" id="UP001139994">
    <property type="component" value="Unassembled WGS sequence"/>
</dbReference>
<keyword evidence="4 6" id="KW-1133">Transmembrane helix</keyword>
<protein>
    <submittedName>
        <fullName evidence="8">Wzz/FepE/Etk N-terminal domain-containing protein</fullName>
    </submittedName>
</protein>
<keyword evidence="9" id="KW-1185">Reference proteome</keyword>
<comment type="subcellular location">
    <subcellularLocation>
        <location evidence="1">Cell membrane</location>
        <topology evidence="1">Multi-pass membrane protein</topology>
    </subcellularLocation>
</comment>
<reference evidence="8" key="3">
    <citation type="journal article" date="2023" name="mSystems">
        <title>Charting the Lipopeptidome of Nonpathogenic Pseudomonas.</title>
        <authorList>
            <person name="Cesa-Luna C."/>
            <person name="Geudens N."/>
            <person name="Girard L."/>
            <person name="De Roo V."/>
            <person name="Maklad H.R."/>
            <person name="Martins J.C."/>
            <person name="Hofte M."/>
            <person name="De Mot R."/>
        </authorList>
    </citation>
    <scope>NUCLEOTIDE SEQUENCE</scope>
    <source>
        <strain evidence="8">COR51</strain>
    </source>
</reference>
<evidence type="ECO:0000259" key="7">
    <source>
        <dbReference type="Pfam" id="PF02706"/>
    </source>
</evidence>
<name>A0ABT2V862_9PSED</name>
<reference evidence="8" key="1">
    <citation type="journal article" date="2022" name="Microbiol. Spectr.">
        <title>An Nuclear Magnetic Resonance Fingerprint Matching Approach for the Identification and Structural Re-Evaluation of Pseudomonas Lipopeptides.</title>
        <authorList>
            <person name="De Roo V."/>
            <person name="Verleysen Y."/>
            <person name="Kovacs B."/>
            <person name="De Vleeschouwer M."/>
            <person name="Muangkaew P."/>
            <person name="Girard L."/>
            <person name="Hofte M."/>
            <person name="De Mot R."/>
            <person name="Madder A."/>
            <person name="Geudens N."/>
            <person name="Martins J.C."/>
        </authorList>
    </citation>
    <scope>NUCLEOTIDE SEQUENCE</scope>
    <source>
        <strain evidence="8">COR51</strain>
    </source>
</reference>
<dbReference type="SUPFAM" id="SSF160355">
    <property type="entry name" value="Bacterial polysaccharide co-polymerase-like"/>
    <property type="match status" value="1"/>
</dbReference>
<sequence length="351" mass="38666">MAEEHQLRSEAGLYFGVLVERVWEQKMLVLLVTGLFVLAGAAYALLAAPVYEAKAYLQKPSIADVAALNQGRGASDLVPRLTAKNVYDAFLGTLQSEQLRRDFFVHGYLPRLAEQERQEGREELYAQFVRQFVFVVDRQDAGRLLMTVQADEPQKAVQWLTDYLAQAQKQAKKEILEDVRSGAAAMAASLARSISEGRENARKEREDEIARLGEALKVAESVGLQKPPMIGTGLSAEVSSGMTGTLSYLRGVTALRAELENLRSRKSDDPFVPKLRQMQAGMAFYQGLEVDPSAFQIYRLDGLVEEPVTPLKPRKALIIVLSLIGGLLVGMIVALLRVFARLTKGGVSVKS</sequence>
<evidence type="ECO:0000256" key="1">
    <source>
        <dbReference type="ARBA" id="ARBA00004651"/>
    </source>
</evidence>
<organism evidence="8 9">
    <name type="scientific">Pseudomonas peradeniyensis</name>
    <dbReference type="NCBI Taxonomy" id="2745488"/>
    <lineage>
        <taxon>Bacteria</taxon>
        <taxon>Pseudomonadati</taxon>
        <taxon>Pseudomonadota</taxon>
        <taxon>Gammaproteobacteria</taxon>
        <taxon>Pseudomonadales</taxon>
        <taxon>Pseudomonadaceae</taxon>
        <taxon>Pseudomonas</taxon>
    </lineage>
</organism>
<comment type="caution">
    <text evidence="8">The sequence shown here is derived from an EMBL/GenBank/DDBJ whole genome shotgun (WGS) entry which is preliminary data.</text>
</comment>
<dbReference type="EMBL" id="JAOSLA010000007">
    <property type="protein sequence ID" value="MCU7237894.1"/>
    <property type="molecule type" value="Genomic_DNA"/>
</dbReference>
<proteinExistence type="predicted"/>
<dbReference type="PANTHER" id="PTHR32309">
    <property type="entry name" value="TYROSINE-PROTEIN KINASE"/>
    <property type="match status" value="1"/>
</dbReference>
<reference evidence="8" key="2">
    <citation type="submission" date="2022-09" db="EMBL/GenBank/DDBJ databases">
        <authorList>
            <person name="Cesa-Luna C."/>
            <person name="Girard L."/>
            <person name="Lood C."/>
            <person name="Hofte M."/>
            <person name="De Mot R."/>
        </authorList>
    </citation>
    <scope>NUCLEOTIDE SEQUENCE</scope>
    <source>
        <strain evidence="8">COR51</strain>
    </source>
</reference>
<keyword evidence="5 6" id="KW-0472">Membrane</keyword>
<evidence type="ECO:0000313" key="8">
    <source>
        <dbReference type="EMBL" id="MCU7237894.1"/>
    </source>
</evidence>
<keyword evidence="3 6" id="KW-0812">Transmembrane</keyword>
<feature type="transmembrane region" description="Helical" evidence="6">
    <location>
        <begin position="316"/>
        <end position="340"/>
    </location>
</feature>
<dbReference type="InterPro" id="IPR050445">
    <property type="entry name" value="Bact_polysacc_biosynth/exp"/>
</dbReference>
<evidence type="ECO:0000256" key="2">
    <source>
        <dbReference type="ARBA" id="ARBA00022475"/>
    </source>
</evidence>
<feature type="transmembrane region" description="Helical" evidence="6">
    <location>
        <begin position="28"/>
        <end position="51"/>
    </location>
</feature>
<evidence type="ECO:0000256" key="3">
    <source>
        <dbReference type="ARBA" id="ARBA00022692"/>
    </source>
</evidence>
<evidence type="ECO:0000256" key="5">
    <source>
        <dbReference type="ARBA" id="ARBA00023136"/>
    </source>
</evidence>
<evidence type="ECO:0000256" key="6">
    <source>
        <dbReference type="SAM" id="Phobius"/>
    </source>
</evidence>
<accession>A0ABT2V862</accession>
<keyword evidence="2" id="KW-1003">Cell membrane</keyword>
<dbReference type="InterPro" id="IPR003856">
    <property type="entry name" value="LPS_length_determ_N"/>
</dbReference>